<dbReference type="InterPro" id="IPR020946">
    <property type="entry name" value="Flavin_mOase-like"/>
</dbReference>
<dbReference type="KEGG" id="gob:Gobs_1840"/>
<sequence length="573" mass="64655">MSAVQQDRQEASTDPVGEFDAVVVGAGFSGLYMLHRLRDKLGLSARVYEAADDVGGTWYWNRYPGARCDSESYFYSFSDRLSEELLQEWTWSERFAGQPEILRYLQHVADRWDLRRDIQFNTRVTAASYDEARSRWAISTDDGDWVTAKFLITAVGCLSAANLPEFQGREKFRGEQYHTALWPHEGVDFTGKRVAVIGTGATGVQAIPEIAKEAAHVYVLQRTPNYDIAGGNGPLDPEYVQRTKANYKEIWQRTRETSFGFPYDAPDRPALSVPDDERQRIYDTAWAEGGFRIGLTFNDLLVDVKANETASEFVRAKIRERVQNPEIAEMLVPKDHPFFTKRPPLENGYYETFNRDNVTLVDVRRSPIEEITETGVRTRDDEYEVDTIVFATGFDAMTGTLFKMNISGRGGVALQEKWAEGPRTYLGVATQGFPNMFMITGPQSPSVLSNMPVSIEQHVDWIADCIRYMREHNIDKVEPLVEAEDDWVEHHNTVTQATLLPMANSWWVGANIPGKPRNLYPYVGGVGYYREICEEVAAHGYDGFGMAKYGSSSVTGTRPASRFPVKTARAVIG</sequence>
<dbReference type="AlphaFoldDB" id="D2SE73"/>
<comment type="cofactor">
    <cofactor evidence="1">
        <name>FAD</name>
        <dbReference type="ChEBI" id="CHEBI:57692"/>
    </cofactor>
</comment>
<organism evidence="8 9">
    <name type="scientific">Geodermatophilus obscurus (strain ATCC 25078 / DSM 43160 / JCM 3152 / CCUG 61914 / KCC A-0152 / KCTC 9177 / NBRC 13315 / NRRL B-3577 / G-20)</name>
    <dbReference type="NCBI Taxonomy" id="526225"/>
    <lineage>
        <taxon>Bacteria</taxon>
        <taxon>Bacillati</taxon>
        <taxon>Actinomycetota</taxon>
        <taxon>Actinomycetes</taxon>
        <taxon>Geodermatophilales</taxon>
        <taxon>Geodermatophilaceae</taxon>
        <taxon>Geodermatophilus</taxon>
    </lineage>
</organism>
<dbReference type="InterPro" id="IPR050775">
    <property type="entry name" value="FAD-binding_Monooxygenases"/>
</dbReference>
<dbReference type="STRING" id="526225.Gobs_1840"/>
<evidence type="ECO:0000313" key="8">
    <source>
        <dbReference type="EMBL" id="ADB74545.1"/>
    </source>
</evidence>
<keyword evidence="7" id="KW-0503">Monooxygenase</keyword>
<evidence type="ECO:0000313" key="9">
    <source>
        <dbReference type="Proteomes" id="UP000001382"/>
    </source>
</evidence>
<name>D2SE73_GEOOG</name>
<dbReference type="RefSeq" id="WP_012947985.1">
    <property type="nucleotide sequence ID" value="NC_013757.1"/>
</dbReference>
<dbReference type="Gene3D" id="3.50.50.60">
    <property type="entry name" value="FAD/NAD(P)-binding domain"/>
    <property type="match status" value="2"/>
</dbReference>
<proteinExistence type="inferred from homology"/>
<keyword evidence="5" id="KW-0521">NADP</keyword>
<gene>
    <name evidence="8" type="ordered locus">Gobs_1840</name>
</gene>
<dbReference type="PANTHER" id="PTHR43098">
    <property type="entry name" value="L-ORNITHINE N(5)-MONOOXYGENASE-RELATED"/>
    <property type="match status" value="1"/>
</dbReference>
<comment type="similarity">
    <text evidence="2">Belongs to the FAD-binding monooxygenase family.</text>
</comment>
<dbReference type="PANTHER" id="PTHR43098:SF3">
    <property type="entry name" value="L-ORNITHINE N(5)-MONOOXYGENASE-RELATED"/>
    <property type="match status" value="1"/>
</dbReference>
<reference evidence="8 9" key="1">
    <citation type="journal article" date="2010" name="Stand. Genomic Sci.">
        <title>Complete genome sequence of Geodermatophilus obscurus type strain (G-20).</title>
        <authorList>
            <person name="Ivanova N."/>
            <person name="Sikorski J."/>
            <person name="Jando M."/>
            <person name="Munk C."/>
            <person name="Lapidus A."/>
            <person name="Glavina Del Rio T."/>
            <person name="Copeland A."/>
            <person name="Tice H."/>
            <person name="Cheng J.-F."/>
            <person name="Lucas S."/>
            <person name="Chen F."/>
            <person name="Nolan M."/>
            <person name="Bruce D."/>
            <person name="Goodwin L."/>
            <person name="Pitluck S."/>
            <person name="Mavromatis K."/>
            <person name="Mikhailova N."/>
            <person name="Pati A."/>
            <person name="Chen A."/>
            <person name="Palaniappan K."/>
            <person name="Land M."/>
            <person name="Hauser L."/>
            <person name="Chang Y.-J."/>
            <person name="Jeffries C.D."/>
            <person name="Meincke L."/>
            <person name="Brettin T."/>
            <person name="Detter J.C."/>
            <person name="Detter J.C."/>
            <person name="Rohde M."/>
            <person name="Goeker M."/>
            <person name="Bristow J."/>
            <person name="Eisen J.A."/>
            <person name="Markowitz V."/>
            <person name="Hugenholtz P."/>
            <person name="Kyrpides N.C."/>
            <person name="Klenk H.-P."/>
        </authorList>
    </citation>
    <scope>NUCLEOTIDE SEQUENCE [LARGE SCALE GENOMIC DNA]</scope>
    <source>
        <strain evidence="9">ATCC 25078 / DSM 43160 / JCM 3152 / KCC A-0152 / KCTC 9177 / NBRC 13315 / NRRL B-3577 / G-20</strain>
    </source>
</reference>
<reference evidence="9" key="2">
    <citation type="submission" date="2010-01" db="EMBL/GenBank/DDBJ databases">
        <title>The complete genome of Geodermatophilus obscurus DSM 43160.</title>
        <authorList>
            <consortium name="US DOE Joint Genome Institute (JGI-PGF)"/>
            <person name="Lucas S."/>
            <person name="Copeland A."/>
            <person name="Lapidus A."/>
            <person name="Glavina del Rio T."/>
            <person name="Dalin E."/>
            <person name="Tice H."/>
            <person name="Bruce D."/>
            <person name="Goodwin L."/>
            <person name="Pitluck S."/>
            <person name="Kyrpides N."/>
            <person name="Mavromatis K."/>
            <person name="Ivanova N."/>
            <person name="Munk A.C."/>
            <person name="Brettin T."/>
            <person name="Detter J.C."/>
            <person name="Han C."/>
            <person name="Larimer F."/>
            <person name="Land M."/>
            <person name="Hauser L."/>
            <person name="Markowitz V."/>
            <person name="Cheng J.-F."/>
            <person name="Hugenholtz P."/>
            <person name="Woyke T."/>
            <person name="Wu D."/>
            <person name="Jando M."/>
            <person name="Schneider S."/>
            <person name="Klenk H.-P."/>
            <person name="Eisen J.A."/>
        </authorList>
    </citation>
    <scope>NUCLEOTIDE SEQUENCE [LARGE SCALE GENOMIC DNA]</scope>
    <source>
        <strain evidence="9">ATCC 25078 / DSM 43160 / JCM 3152 / KCC A-0152 / KCTC 9177 / NBRC 13315 / NRRL B-3577 / G-20</strain>
    </source>
</reference>
<keyword evidence="3" id="KW-0285">Flavoprotein</keyword>
<dbReference type="HOGENOM" id="CLU_006937_8_1_11"/>
<dbReference type="GO" id="GO:0050660">
    <property type="term" value="F:flavin adenine dinucleotide binding"/>
    <property type="evidence" value="ECO:0007669"/>
    <property type="project" value="InterPro"/>
</dbReference>
<dbReference type="OrthoDB" id="5168853at2"/>
<dbReference type="Pfam" id="PF00743">
    <property type="entry name" value="FMO-like"/>
    <property type="match status" value="1"/>
</dbReference>
<dbReference type="GO" id="GO:0004499">
    <property type="term" value="F:N,N-dimethylaniline monooxygenase activity"/>
    <property type="evidence" value="ECO:0007669"/>
    <property type="project" value="InterPro"/>
</dbReference>
<dbReference type="SUPFAM" id="SSF51905">
    <property type="entry name" value="FAD/NAD(P)-binding domain"/>
    <property type="match status" value="2"/>
</dbReference>
<evidence type="ECO:0000256" key="4">
    <source>
        <dbReference type="ARBA" id="ARBA00022827"/>
    </source>
</evidence>
<evidence type="ECO:0000256" key="5">
    <source>
        <dbReference type="ARBA" id="ARBA00022857"/>
    </source>
</evidence>
<dbReference type="GO" id="GO:0050661">
    <property type="term" value="F:NADP binding"/>
    <property type="evidence" value="ECO:0007669"/>
    <property type="project" value="InterPro"/>
</dbReference>
<dbReference type="EMBL" id="CP001867">
    <property type="protein sequence ID" value="ADB74545.1"/>
    <property type="molecule type" value="Genomic_DNA"/>
</dbReference>
<evidence type="ECO:0000256" key="7">
    <source>
        <dbReference type="ARBA" id="ARBA00023033"/>
    </source>
</evidence>
<protein>
    <submittedName>
        <fullName evidence="8">FAD dependent oxidoreductase</fullName>
    </submittedName>
</protein>
<evidence type="ECO:0000256" key="1">
    <source>
        <dbReference type="ARBA" id="ARBA00001974"/>
    </source>
</evidence>
<keyword evidence="6" id="KW-0560">Oxidoreductase</keyword>
<dbReference type="Proteomes" id="UP000001382">
    <property type="component" value="Chromosome"/>
</dbReference>
<evidence type="ECO:0000256" key="3">
    <source>
        <dbReference type="ARBA" id="ARBA00022630"/>
    </source>
</evidence>
<accession>D2SE73</accession>
<keyword evidence="9" id="KW-1185">Reference proteome</keyword>
<dbReference type="eggNOG" id="COG2072">
    <property type="taxonomic scope" value="Bacteria"/>
</dbReference>
<keyword evidence="4" id="KW-0274">FAD</keyword>
<dbReference type="InterPro" id="IPR036188">
    <property type="entry name" value="FAD/NAD-bd_sf"/>
</dbReference>
<evidence type="ECO:0000256" key="6">
    <source>
        <dbReference type="ARBA" id="ARBA00023002"/>
    </source>
</evidence>
<evidence type="ECO:0000256" key="2">
    <source>
        <dbReference type="ARBA" id="ARBA00010139"/>
    </source>
</evidence>